<evidence type="ECO:0000313" key="1">
    <source>
        <dbReference type="EMBL" id="EKE28390.1"/>
    </source>
</evidence>
<organism evidence="1">
    <name type="scientific">uncultured bacterium</name>
    <name type="common">gcode 4</name>
    <dbReference type="NCBI Taxonomy" id="1234023"/>
    <lineage>
        <taxon>Bacteria</taxon>
        <taxon>environmental samples</taxon>
    </lineage>
</organism>
<sequence length="169" mass="20229">MSESIEKLLKYEKSWKYVFHGSLENLSILEPRQAYLYIDWKLEKDWRPAVFATPYSWVAIFRSLINEFNTDWDSGSGFGINDWVLFFAASRNLLESARNKIGKIYILEKRNFTDFEWTQCRCYKRVTPILIDRSDLRGFAGKYWSDRVLLNTLFFWFEKKSKSSTITLR</sequence>
<name>K2GY33_9BACT</name>
<dbReference type="EMBL" id="AMFJ01000341">
    <property type="protein sequence ID" value="EKE28390.1"/>
    <property type="molecule type" value="Genomic_DNA"/>
</dbReference>
<reference evidence="1" key="1">
    <citation type="journal article" date="2012" name="Science">
        <title>Fermentation, hydrogen, and sulfur metabolism in multiple uncultivated bacterial phyla.</title>
        <authorList>
            <person name="Wrighton K.C."/>
            <person name="Thomas B.C."/>
            <person name="Sharon I."/>
            <person name="Miller C.S."/>
            <person name="Castelle C.J."/>
            <person name="VerBerkmoes N.C."/>
            <person name="Wilkins M.J."/>
            <person name="Hettich R.L."/>
            <person name="Lipton M.S."/>
            <person name="Williams K.H."/>
            <person name="Long P.E."/>
            <person name="Banfield J.F."/>
        </authorList>
    </citation>
    <scope>NUCLEOTIDE SEQUENCE [LARGE SCALE GENOMIC DNA]</scope>
</reference>
<comment type="caution">
    <text evidence="1">The sequence shown here is derived from an EMBL/GenBank/DDBJ whole genome shotgun (WGS) entry which is preliminary data.</text>
</comment>
<protein>
    <submittedName>
        <fullName evidence="1">Uncharacterized protein</fullName>
    </submittedName>
</protein>
<dbReference type="AlphaFoldDB" id="K2GY33"/>
<proteinExistence type="predicted"/>
<accession>K2GY33</accession>
<gene>
    <name evidence="1" type="ORF">ACD_3C00067G0024</name>
</gene>